<evidence type="ECO:0000256" key="9">
    <source>
        <dbReference type="ARBA" id="ARBA00029908"/>
    </source>
</evidence>
<keyword evidence="6" id="KW-0808">Transferase</keyword>
<evidence type="ECO:0000256" key="11">
    <source>
        <dbReference type="ARBA" id="ARBA00030962"/>
    </source>
</evidence>
<reference evidence="13" key="1">
    <citation type="journal article" date="2014" name="Int. J. Syst. Evol. Microbiol.">
        <title>Complete genome sequence of Corynebacterium casei LMG S-19264T (=DSM 44701T), isolated from a smear-ripened cheese.</title>
        <authorList>
            <consortium name="US DOE Joint Genome Institute (JGI-PGF)"/>
            <person name="Walter F."/>
            <person name="Albersmeier A."/>
            <person name="Kalinowski J."/>
            <person name="Ruckert C."/>
        </authorList>
    </citation>
    <scope>NUCLEOTIDE SEQUENCE</scope>
    <source>
        <strain evidence="13">JCM 19831</strain>
    </source>
</reference>
<accession>A0A917UAH2</accession>
<keyword evidence="3" id="KW-0813">Transport</keyword>
<evidence type="ECO:0000313" key="13">
    <source>
        <dbReference type="EMBL" id="GGM71613.1"/>
    </source>
</evidence>
<dbReference type="Gene3D" id="3.40.930.10">
    <property type="entry name" value="Mannitol-specific EII, Chain A"/>
    <property type="match status" value="1"/>
</dbReference>
<evidence type="ECO:0000256" key="3">
    <source>
        <dbReference type="ARBA" id="ARBA00022448"/>
    </source>
</evidence>
<dbReference type="InterPro" id="IPR016152">
    <property type="entry name" value="PTrfase/Anion_transptr"/>
</dbReference>
<sequence length="144" mass="15232">MADLLGRDAVRLGERAGSRDDAIRRCGDVLVEIGAVDPVYVDAMLAREQSISTYIGEGVAIPHGTLNSKESVKRDALAVLSFPDGVDWDGNDVRVCVAIAAAGDGHVDILAQLATVLMDPDAAARLRSSTSVDEVIEILTEDTQ</sequence>
<dbReference type="InterPro" id="IPR050893">
    <property type="entry name" value="Sugar_PTS"/>
</dbReference>
<dbReference type="Pfam" id="PF00359">
    <property type="entry name" value="PTS_EIIA_2"/>
    <property type="match status" value="1"/>
</dbReference>
<protein>
    <recommendedName>
        <fullName evidence="2">Mannitol-specific phosphotransferase enzyme IIA component</fullName>
    </recommendedName>
    <alternativeName>
        <fullName evidence="10">EIIA</fullName>
    </alternativeName>
    <alternativeName>
        <fullName evidence="11">EIII</fullName>
    </alternativeName>
    <alternativeName>
        <fullName evidence="9">PTS system mannitol-specific EIIA component</fullName>
    </alternativeName>
</protein>
<dbReference type="GO" id="GO:0016301">
    <property type="term" value="F:kinase activity"/>
    <property type="evidence" value="ECO:0007669"/>
    <property type="project" value="UniProtKB-KW"/>
</dbReference>
<keyword evidence="8" id="KW-0418">Kinase</keyword>
<evidence type="ECO:0000256" key="6">
    <source>
        <dbReference type="ARBA" id="ARBA00022679"/>
    </source>
</evidence>
<dbReference type="Proteomes" id="UP000642070">
    <property type="component" value="Unassembled WGS sequence"/>
</dbReference>
<comment type="function">
    <text evidence="1">The phosphoenolpyruvate-dependent sugar phosphotransferase system (sugar PTS), a major carbohydrate active transport system, catalyzes the phosphorylation of incoming sugar substrates concomitantly with their translocation across the cell membrane. The enzyme II CmtAB PTS system is involved in D-mannitol transport.</text>
</comment>
<evidence type="ECO:0000256" key="10">
    <source>
        <dbReference type="ARBA" id="ARBA00030956"/>
    </source>
</evidence>
<dbReference type="AlphaFoldDB" id="A0A917UAH2"/>
<dbReference type="PANTHER" id="PTHR30181">
    <property type="entry name" value="MANNITOL PERMEASE IIC COMPONENT"/>
    <property type="match status" value="1"/>
</dbReference>
<keyword evidence="14" id="KW-1185">Reference proteome</keyword>
<dbReference type="GO" id="GO:0009401">
    <property type="term" value="P:phosphoenolpyruvate-dependent sugar phosphotransferase system"/>
    <property type="evidence" value="ECO:0007669"/>
    <property type="project" value="UniProtKB-KW"/>
</dbReference>
<evidence type="ECO:0000256" key="8">
    <source>
        <dbReference type="ARBA" id="ARBA00022777"/>
    </source>
</evidence>
<evidence type="ECO:0000256" key="2">
    <source>
        <dbReference type="ARBA" id="ARBA00014783"/>
    </source>
</evidence>
<organism evidence="13 14">
    <name type="scientific">Dactylosporangium sucinum</name>
    <dbReference type="NCBI Taxonomy" id="1424081"/>
    <lineage>
        <taxon>Bacteria</taxon>
        <taxon>Bacillati</taxon>
        <taxon>Actinomycetota</taxon>
        <taxon>Actinomycetes</taxon>
        <taxon>Micromonosporales</taxon>
        <taxon>Micromonosporaceae</taxon>
        <taxon>Dactylosporangium</taxon>
    </lineage>
</organism>
<keyword evidence="7" id="KW-0598">Phosphotransferase system</keyword>
<evidence type="ECO:0000256" key="5">
    <source>
        <dbReference type="ARBA" id="ARBA00022597"/>
    </source>
</evidence>
<dbReference type="EMBL" id="BMPI01000063">
    <property type="protein sequence ID" value="GGM71613.1"/>
    <property type="molecule type" value="Genomic_DNA"/>
</dbReference>
<dbReference type="RefSeq" id="WP_190255917.1">
    <property type="nucleotide sequence ID" value="NZ_BMPI01000063.1"/>
</dbReference>
<evidence type="ECO:0000256" key="4">
    <source>
        <dbReference type="ARBA" id="ARBA00022553"/>
    </source>
</evidence>
<gene>
    <name evidence="13" type="ORF">GCM10007977_086810</name>
</gene>
<dbReference type="PROSITE" id="PS00372">
    <property type="entry name" value="PTS_EIIA_TYPE_2_HIS"/>
    <property type="match status" value="1"/>
</dbReference>
<dbReference type="CDD" id="cd00211">
    <property type="entry name" value="PTS_IIA_fru"/>
    <property type="match status" value="1"/>
</dbReference>
<evidence type="ECO:0000313" key="14">
    <source>
        <dbReference type="Proteomes" id="UP000642070"/>
    </source>
</evidence>
<keyword evidence="4" id="KW-0597">Phosphoprotein</keyword>
<reference evidence="13" key="2">
    <citation type="submission" date="2020-09" db="EMBL/GenBank/DDBJ databases">
        <authorList>
            <person name="Sun Q."/>
            <person name="Ohkuma M."/>
        </authorList>
    </citation>
    <scope>NUCLEOTIDE SEQUENCE</scope>
    <source>
        <strain evidence="13">JCM 19831</strain>
    </source>
</reference>
<dbReference type="PROSITE" id="PS51094">
    <property type="entry name" value="PTS_EIIA_TYPE_2"/>
    <property type="match status" value="1"/>
</dbReference>
<name>A0A917UAH2_9ACTN</name>
<evidence type="ECO:0000256" key="1">
    <source>
        <dbReference type="ARBA" id="ARBA00002434"/>
    </source>
</evidence>
<dbReference type="PANTHER" id="PTHR30181:SF2">
    <property type="entry name" value="PTS SYSTEM MANNITOL-SPECIFIC EIICBA COMPONENT"/>
    <property type="match status" value="1"/>
</dbReference>
<dbReference type="GO" id="GO:0090563">
    <property type="term" value="F:protein-phosphocysteine-sugar phosphotransferase activity"/>
    <property type="evidence" value="ECO:0007669"/>
    <property type="project" value="TreeGrafter"/>
</dbReference>
<proteinExistence type="predicted"/>
<dbReference type="InterPro" id="IPR002178">
    <property type="entry name" value="PTS_EIIA_type-2_dom"/>
</dbReference>
<comment type="caution">
    <text evidence="13">The sequence shown here is derived from an EMBL/GenBank/DDBJ whole genome shotgun (WGS) entry which is preliminary data.</text>
</comment>
<dbReference type="GO" id="GO:0005886">
    <property type="term" value="C:plasma membrane"/>
    <property type="evidence" value="ECO:0007669"/>
    <property type="project" value="TreeGrafter"/>
</dbReference>
<feature type="domain" description="PTS EIIA type-2" evidence="12">
    <location>
        <begin position="3"/>
        <end position="142"/>
    </location>
</feature>
<evidence type="ECO:0000259" key="12">
    <source>
        <dbReference type="PROSITE" id="PS51094"/>
    </source>
</evidence>
<dbReference type="SUPFAM" id="SSF55804">
    <property type="entry name" value="Phoshotransferase/anion transport protein"/>
    <property type="match status" value="1"/>
</dbReference>
<evidence type="ECO:0000256" key="7">
    <source>
        <dbReference type="ARBA" id="ARBA00022683"/>
    </source>
</evidence>
<keyword evidence="5" id="KW-0762">Sugar transport</keyword>